<dbReference type="SUPFAM" id="SSF46689">
    <property type="entry name" value="Homeodomain-like"/>
    <property type="match status" value="1"/>
</dbReference>
<evidence type="ECO:0000256" key="2">
    <source>
        <dbReference type="ARBA" id="ARBA00022840"/>
    </source>
</evidence>
<dbReference type="SMART" id="SM00382">
    <property type="entry name" value="AAA"/>
    <property type="match status" value="1"/>
</dbReference>
<dbReference type="InterPro" id="IPR027417">
    <property type="entry name" value="P-loop_NTPase"/>
</dbReference>
<keyword evidence="1" id="KW-0547">Nucleotide-binding</keyword>
<dbReference type="Pfam" id="PF02954">
    <property type="entry name" value="HTH_8"/>
    <property type="match status" value="1"/>
</dbReference>
<dbReference type="PROSITE" id="PS50045">
    <property type="entry name" value="SIGMA54_INTERACT_4"/>
    <property type="match status" value="1"/>
</dbReference>
<gene>
    <name evidence="7" type="ORF">ACCAA_620005</name>
</gene>
<feature type="domain" description="Sigma-54 factor interaction" evidence="6">
    <location>
        <begin position="180"/>
        <end position="412"/>
    </location>
</feature>
<dbReference type="CDD" id="cd00009">
    <property type="entry name" value="AAA"/>
    <property type="match status" value="1"/>
</dbReference>
<dbReference type="InterPro" id="IPR002197">
    <property type="entry name" value="HTH_Fis"/>
</dbReference>
<dbReference type="GO" id="GO:0005524">
    <property type="term" value="F:ATP binding"/>
    <property type="evidence" value="ECO:0007669"/>
    <property type="project" value="UniProtKB-KW"/>
</dbReference>
<evidence type="ECO:0000313" key="7">
    <source>
        <dbReference type="EMBL" id="SBT08726.1"/>
    </source>
</evidence>
<dbReference type="InterPro" id="IPR025943">
    <property type="entry name" value="Sigma_54_int_dom_ATP-bd_2"/>
</dbReference>
<dbReference type="InterPro" id="IPR009057">
    <property type="entry name" value="Homeodomain-like_sf"/>
</dbReference>
<keyword evidence="2" id="KW-0067">ATP-binding</keyword>
<dbReference type="RefSeq" id="WP_186408416.1">
    <property type="nucleotide sequence ID" value="NZ_FLQX01000141.1"/>
</dbReference>
<protein>
    <submittedName>
        <fullName evidence="7">Sigma-54 interacting regulator</fullName>
    </submittedName>
</protein>
<dbReference type="PANTHER" id="PTHR32071">
    <property type="entry name" value="TRANSCRIPTIONAL REGULATORY PROTEIN"/>
    <property type="match status" value="1"/>
</dbReference>
<evidence type="ECO:0000259" key="6">
    <source>
        <dbReference type="PROSITE" id="PS50045"/>
    </source>
</evidence>
<evidence type="ECO:0000256" key="3">
    <source>
        <dbReference type="ARBA" id="ARBA00023015"/>
    </source>
</evidence>
<dbReference type="Gene3D" id="3.40.50.300">
    <property type="entry name" value="P-loop containing nucleotide triphosphate hydrolases"/>
    <property type="match status" value="1"/>
</dbReference>
<dbReference type="InterPro" id="IPR025944">
    <property type="entry name" value="Sigma_54_int_dom_CS"/>
</dbReference>
<organism evidence="7 8">
    <name type="scientific">Candidatus Accumulibacter aalborgensis</name>
    <dbReference type="NCBI Taxonomy" id="1860102"/>
    <lineage>
        <taxon>Bacteria</taxon>
        <taxon>Pseudomonadati</taxon>
        <taxon>Pseudomonadota</taxon>
        <taxon>Betaproteobacteria</taxon>
        <taxon>Candidatus Accumulibacter</taxon>
    </lineage>
</organism>
<dbReference type="Pfam" id="PF25601">
    <property type="entry name" value="AAA_lid_14"/>
    <property type="match status" value="1"/>
</dbReference>
<evidence type="ECO:0000256" key="5">
    <source>
        <dbReference type="ARBA" id="ARBA00023163"/>
    </source>
</evidence>
<dbReference type="FunFam" id="3.40.50.300:FF:000006">
    <property type="entry name" value="DNA-binding transcriptional regulator NtrC"/>
    <property type="match status" value="1"/>
</dbReference>
<dbReference type="GO" id="GO:0006355">
    <property type="term" value="P:regulation of DNA-templated transcription"/>
    <property type="evidence" value="ECO:0007669"/>
    <property type="project" value="InterPro"/>
</dbReference>
<dbReference type="GO" id="GO:0043565">
    <property type="term" value="F:sequence-specific DNA binding"/>
    <property type="evidence" value="ECO:0007669"/>
    <property type="project" value="InterPro"/>
</dbReference>
<proteinExistence type="predicted"/>
<dbReference type="InterPro" id="IPR003593">
    <property type="entry name" value="AAA+_ATPase"/>
</dbReference>
<reference evidence="7 8" key="1">
    <citation type="submission" date="2016-06" db="EMBL/GenBank/DDBJ databases">
        <authorList>
            <person name="Kjaerup R.B."/>
            <person name="Dalgaard T.S."/>
            <person name="Juul-Madsen H.R."/>
        </authorList>
    </citation>
    <scope>NUCLEOTIDE SEQUENCE [LARGE SCALE GENOMIC DNA]</scope>
    <source>
        <strain evidence="7">3</strain>
    </source>
</reference>
<dbReference type="PROSITE" id="PS00676">
    <property type="entry name" value="SIGMA54_INTERACT_2"/>
    <property type="match status" value="1"/>
</dbReference>
<dbReference type="Pfam" id="PF00158">
    <property type="entry name" value="Sigma54_activat"/>
    <property type="match status" value="1"/>
</dbReference>
<dbReference type="SUPFAM" id="SSF52540">
    <property type="entry name" value="P-loop containing nucleoside triphosphate hydrolases"/>
    <property type="match status" value="1"/>
</dbReference>
<dbReference type="InterPro" id="IPR002078">
    <property type="entry name" value="Sigma_54_int"/>
</dbReference>
<dbReference type="STRING" id="1860102.ACCAA_620005"/>
<keyword evidence="8" id="KW-1185">Reference proteome</keyword>
<keyword evidence="3" id="KW-0805">Transcription regulation</keyword>
<evidence type="ECO:0000256" key="1">
    <source>
        <dbReference type="ARBA" id="ARBA00022741"/>
    </source>
</evidence>
<sequence length="503" mass="55265">MVERTLVAWIGRTDLKAASGDPDSGLGPIAQAVVAGQYQSIELLSNFAAQDGEIFREWLGRQTDAGIQIRPVKLSSPIDFGEIYQHAVAVLDQIGPRRNIQRTYHLSPGTPAMASVWILLAKTTHPARLIQSSPQAGVEEARIPFDIAAEFIPHWMQQSDERLALMSQGTVIEDAEFRHIVHRSAVMKRVIAQAKRIALRSIPVLIEGESGTGKELMARAIHGASPRANKPFIPVNCGAIPPELVESEFFGHKRGAFTGAVADRQGHFERANGGTIFLDEIGELPKPVQVKLLRILQEGEVTPVGASEPKRIDVRVVAATNRTLIEEAARGNFREDLFYRLAVAIIKLPPLRERAGDISLLTDVLLNQLNEAAGDLGIKHKAISASARNLVFQHSWPGNIRELFNTLQRAAIWSDEDIIGAEAMRDAILIPLSGVGSEDGILHRPIDGGVNLEELISSVVRHYIERALAHTHGNKTQAARLLAFGSYQTFTNWMNRYGVTQKK</sequence>
<dbReference type="Proteomes" id="UP000199169">
    <property type="component" value="Unassembled WGS sequence"/>
</dbReference>
<dbReference type="PROSITE" id="PS00675">
    <property type="entry name" value="SIGMA54_INTERACT_1"/>
    <property type="match status" value="1"/>
</dbReference>
<dbReference type="EMBL" id="FLQX01000141">
    <property type="protein sequence ID" value="SBT08726.1"/>
    <property type="molecule type" value="Genomic_DNA"/>
</dbReference>
<dbReference type="InterPro" id="IPR025662">
    <property type="entry name" value="Sigma_54_int_dom_ATP-bd_1"/>
</dbReference>
<accession>A0A1A8XVH0</accession>
<keyword evidence="4" id="KW-0238">DNA-binding</keyword>
<keyword evidence="5" id="KW-0804">Transcription</keyword>
<dbReference type="Gene3D" id="1.10.8.60">
    <property type="match status" value="1"/>
</dbReference>
<dbReference type="Gene3D" id="1.10.10.60">
    <property type="entry name" value="Homeodomain-like"/>
    <property type="match status" value="1"/>
</dbReference>
<name>A0A1A8XVH0_9PROT</name>
<dbReference type="PROSITE" id="PS00688">
    <property type="entry name" value="SIGMA54_INTERACT_3"/>
    <property type="match status" value="1"/>
</dbReference>
<dbReference type="AlphaFoldDB" id="A0A1A8XVH0"/>
<dbReference type="InterPro" id="IPR058031">
    <property type="entry name" value="AAA_lid_NorR"/>
</dbReference>
<evidence type="ECO:0000313" key="8">
    <source>
        <dbReference type="Proteomes" id="UP000199169"/>
    </source>
</evidence>
<evidence type="ECO:0000256" key="4">
    <source>
        <dbReference type="ARBA" id="ARBA00023125"/>
    </source>
</evidence>